<proteinExistence type="predicted"/>
<evidence type="ECO:0008006" key="4">
    <source>
        <dbReference type="Google" id="ProtNLM"/>
    </source>
</evidence>
<dbReference type="EMBL" id="VJZE01000151">
    <property type="protein sequence ID" value="MPY42419.1"/>
    <property type="molecule type" value="Genomic_DNA"/>
</dbReference>
<feature type="chain" id="PRO_5038489830" description="Secreted protein" evidence="1">
    <location>
        <begin position="26"/>
        <end position="118"/>
    </location>
</feature>
<protein>
    <recommendedName>
        <fullName evidence="4">Secreted protein</fullName>
    </recommendedName>
</protein>
<dbReference type="AlphaFoldDB" id="A0A5N8W515"/>
<feature type="signal peptide" evidence="1">
    <location>
        <begin position="1"/>
        <end position="25"/>
    </location>
</feature>
<accession>A0A5N8W515</accession>
<dbReference type="OrthoDB" id="4287573at2"/>
<evidence type="ECO:0000313" key="2">
    <source>
        <dbReference type="EMBL" id="MPY42419.1"/>
    </source>
</evidence>
<gene>
    <name evidence="2" type="ORF">FNH04_21675</name>
</gene>
<keyword evidence="1" id="KW-0732">Signal</keyword>
<dbReference type="RefSeq" id="WP_152786728.1">
    <property type="nucleotide sequence ID" value="NZ_BAABEQ010000004.1"/>
</dbReference>
<reference evidence="2 3" key="1">
    <citation type="submission" date="2019-07" db="EMBL/GenBank/DDBJ databases">
        <title>New species of Amycolatopsis and Streptomyces.</title>
        <authorList>
            <person name="Duangmal K."/>
            <person name="Teo W.F.A."/>
            <person name="Lipun K."/>
        </authorList>
    </citation>
    <scope>NUCLEOTIDE SEQUENCE [LARGE SCALE GENOMIC DNA]</scope>
    <source>
        <strain evidence="2 3">TISTR 2346</strain>
    </source>
</reference>
<comment type="caution">
    <text evidence="2">The sequence shown here is derived from an EMBL/GenBank/DDBJ whole genome shotgun (WGS) entry which is preliminary data.</text>
</comment>
<keyword evidence="3" id="KW-1185">Reference proteome</keyword>
<name>A0A5N8W515_9ACTN</name>
<dbReference type="Proteomes" id="UP000326979">
    <property type="component" value="Unassembled WGS sequence"/>
</dbReference>
<sequence>MTITRKGAIAAAAAIMAVSSIPVLASTAQADPSCTVGTSGSPGSQTFTLNVTSNPCGRKVRAYVTCTNENGASTGTEYGPAITGTGKSKADCGSFRYVNKWGHEVNVPGQGWTRYPGS</sequence>
<evidence type="ECO:0000313" key="3">
    <source>
        <dbReference type="Proteomes" id="UP000326979"/>
    </source>
</evidence>
<organism evidence="2 3">
    <name type="scientific">Streptomyces phyllanthi</name>
    <dbReference type="NCBI Taxonomy" id="1803180"/>
    <lineage>
        <taxon>Bacteria</taxon>
        <taxon>Bacillati</taxon>
        <taxon>Actinomycetota</taxon>
        <taxon>Actinomycetes</taxon>
        <taxon>Kitasatosporales</taxon>
        <taxon>Streptomycetaceae</taxon>
        <taxon>Streptomyces</taxon>
    </lineage>
</organism>
<evidence type="ECO:0000256" key="1">
    <source>
        <dbReference type="SAM" id="SignalP"/>
    </source>
</evidence>